<dbReference type="RefSeq" id="WP_345715880.1">
    <property type="nucleotide sequence ID" value="NZ_BAABFP010000004.1"/>
</dbReference>
<proteinExistence type="predicted"/>
<organism evidence="1 2">
    <name type="scientific">Angustibacter luteus</name>
    <dbReference type="NCBI Taxonomy" id="658456"/>
    <lineage>
        <taxon>Bacteria</taxon>
        <taxon>Bacillati</taxon>
        <taxon>Actinomycetota</taxon>
        <taxon>Actinomycetes</taxon>
        <taxon>Kineosporiales</taxon>
        <taxon>Kineosporiaceae</taxon>
    </lineage>
</organism>
<evidence type="ECO:0008006" key="3">
    <source>
        <dbReference type="Google" id="ProtNLM"/>
    </source>
</evidence>
<sequence length="115" mass="12605">MTDPSLHSLDDLRSERRLLVEHVANLSWLRRLVVARSDLEVARMTGLAEGVDRLEPVVREALELGTVAGPELLQALSRTSRTLHDESDVARSRLDAVTDALVAQLAVDPTRCLAG</sequence>
<dbReference type="Proteomes" id="UP001596189">
    <property type="component" value="Unassembled WGS sequence"/>
</dbReference>
<keyword evidence="2" id="KW-1185">Reference proteome</keyword>
<evidence type="ECO:0000313" key="2">
    <source>
        <dbReference type="Proteomes" id="UP001596189"/>
    </source>
</evidence>
<name>A0ABW1JE26_9ACTN</name>
<comment type="caution">
    <text evidence="1">The sequence shown here is derived from an EMBL/GenBank/DDBJ whole genome shotgun (WGS) entry which is preliminary data.</text>
</comment>
<dbReference type="EMBL" id="JBHSRD010000003">
    <property type="protein sequence ID" value="MFC6007073.1"/>
    <property type="molecule type" value="Genomic_DNA"/>
</dbReference>
<protein>
    <recommendedName>
        <fullName evidence="3">Flagellar protein FlgN</fullName>
    </recommendedName>
</protein>
<accession>A0ABW1JE26</accession>
<gene>
    <name evidence="1" type="ORF">ACFQDO_08010</name>
</gene>
<evidence type="ECO:0000313" key="1">
    <source>
        <dbReference type="EMBL" id="MFC6007073.1"/>
    </source>
</evidence>
<reference evidence="2" key="1">
    <citation type="journal article" date="2019" name="Int. J. Syst. Evol. Microbiol.">
        <title>The Global Catalogue of Microorganisms (GCM) 10K type strain sequencing project: providing services to taxonomists for standard genome sequencing and annotation.</title>
        <authorList>
            <consortium name="The Broad Institute Genomics Platform"/>
            <consortium name="The Broad Institute Genome Sequencing Center for Infectious Disease"/>
            <person name="Wu L."/>
            <person name="Ma J."/>
        </authorList>
    </citation>
    <scope>NUCLEOTIDE SEQUENCE [LARGE SCALE GENOMIC DNA]</scope>
    <source>
        <strain evidence="2">KACC 14249</strain>
    </source>
</reference>